<evidence type="ECO:0000259" key="1">
    <source>
        <dbReference type="SMART" id="SM01043"/>
    </source>
</evidence>
<evidence type="ECO:0000313" key="2">
    <source>
        <dbReference type="EMBL" id="MFB9831139.1"/>
    </source>
</evidence>
<dbReference type="RefSeq" id="WP_378194611.1">
    <property type="nucleotide sequence ID" value="NZ_JBHLZP010000009.1"/>
</dbReference>
<sequence>MRLPLAVAVLLMLAISMLVLSAGRFSALARHVGRLSRLRPIRRAPDVEEVVADATDEIVRRPEVRPDPGEPIQGWSCAGSIAVNVASAGGVIGVCGTGVVRAALRALTASSRHTVIITADCARELYGEGAPPEHATQAATLDEAIGLVHAASLERIRNEEDGGPENDGRQIWLCAKADAQQVRLRSLFRSADRYGVHGVLLGYWPYGLSLTVDDDGRILSAPPNAEELTGSYLATIPPEVTEASFPRALPETVGANTDTPPSGAEATRTATEATTGLRLLILGPEAIQADGDELPGLMERRFSWEVATYLACHPDGATAEAIIEDLWPSEPLMSARKRFTDAVYHLRCALRAASDKPQEKFVLLRMNRYRLDENVLSVDLWDFNAAVIAGRSASDNAERLAHYRRAVELYRGEFVHVGDGLWAETFRHDVRRKALAAFEGAASLQEQQNPAMAITMLEGAREIMPWSEEADRRIMRIYQRLHRMDDVRITYEALTERLARLGEKPSAETSELLRAMAAGDSMN</sequence>
<dbReference type="InterPro" id="IPR005158">
    <property type="entry name" value="BTAD"/>
</dbReference>
<comment type="caution">
    <text evidence="2">The sequence shown here is derived from an EMBL/GenBank/DDBJ whole genome shotgun (WGS) entry which is preliminary data.</text>
</comment>
<dbReference type="Gene3D" id="1.25.40.10">
    <property type="entry name" value="Tetratricopeptide repeat domain"/>
    <property type="match status" value="1"/>
</dbReference>
<reference evidence="2 3" key="1">
    <citation type="submission" date="2024-09" db="EMBL/GenBank/DDBJ databases">
        <authorList>
            <person name="Sun Q."/>
            <person name="Mori K."/>
        </authorList>
    </citation>
    <scope>NUCLEOTIDE SEQUENCE [LARGE SCALE GENOMIC DNA]</scope>
    <source>
        <strain evidence="2 3">TBRC 0563</strain>
    </source>
</reference>
<feature type="domain" description="Bacterial transcriptional activator" evidence="1">
    <location>
        <begin position="378"/>
        <end position="517"/>
    </location>
</feature>
<dbReference type="Pfam" id="PF03704">
    <property type="entry name" value="BTAD"/>
    <property type="match status" value="1"/>
</dbReference>
<dbReference type="InterPro" id="IPR051677">
    <property type="entry name" value="AfsR-DnrI-RedD_regulator"/>
</dbReference>
<dbReference type="SMART" id="SM01043">
    <property type="entry name" value="BTAD"/>
    <property type="match status" value="1"/>
</dbReference>
<dbReference type="PANTHER" id="PTHR35807">
    <property type="entry name" value="TRANSCRIPTIONAL REGULATOR REDD-RELATED"/>
    <property type="match status" value="1"/>
</dbReference>
<dbReference type="InterPro" id="IPR036388">
    <property type="entry name" value="WH-like_DNA-bd_sf"/>
</dbReference>
<dbReference type="SUPFAM" id="SSF48452">
    <property type="entry name" value="TPR-like"/>
    <property type="match status" value="1"/>
</dbReference>
<accession>A0ABV5YAF3</accession>
<dbReference type="Proteomes" id="UP001589627">
    <property type="component" value="Unassembled WGS sequence"/>
</dbReference>
<proteinExistence type="predicted"/>
<dbReference type="InterPro" id="IPR011990">
    <property type="entry name" value="TPR-like_helical_dom_sf"/>
</dbReference>
<dbReference type="Gene3D" id="1.10.10.10">
    <property type="entry name" value="Winged helix-like DNA-binding domain superfamily/Winged helix DNA-binding domain"/>
    <property type="match status" value="1"/>
</dbReference>
<organism evidence="2 3">
    <name type="scientific">Actinoallomurus acaciae</name>
    <dbReference type="NCBI Taxonomy" id="502577"/>
    <lineage>
        <taxon>Bacteria</taxon>
        <taxon>Bacillati</taxon>
        <taxon>Actinomycetota</taxon>
        <taxon>Actinomycetes</taxon>
        <taxon>Streptosporangiales</taxon>
        <taxon>Thermomonosporaceae</taxon>
        <taxon>Actinoallomurus</taxon>
    </lineage>
</organism>
<protein>
    <submittedName>
        <fullName evidence="2">BTAD domain-containing putative transcriptional regulator</fullName>
    </submittedName>
</protein>
<name>A0ABV5YAF3_9ACTN</name>
<dbReference type="EMBL" id="JBHLZP010000009">
    <property type="protein sequence ID" value="MFB9831139.1"/>
    <property type="molecule type" value="Genomic_DNA"/>
</dbReference>
<evidence type="ECO:0000313" key="3">
    <source>
        <dbReference type="Proteomes" id="UP001589627"/>
    </source>
</evidence>
<gene>
    <name evidence="2" type="ORF">ACFFNX_02935</name>
</gene>
<keyword evidence="3" id="KW-1185">Reference proteome</keyword>